<dbReference type="EMBL" id="BEZZ01265684">
    <property type="protein sequence ID" value="GCC49263.1"/>
    <property type="molecule type" value="Genomic_DNA"/>
</dbReference>
<proteinExistence type="predicted"/>
<dbReference type="Proteomes" id="UP000287033">
    <property type="component" value="Unassembled WGS sequence"/>
</dbReference>
<evidence type="ECO:0000256" key="1">
    <source>
        <dbReference type="SAM" id="MobiDB-lite"/>
    </source>
</evidence>
<keyword evidence="3" id="KW-1185">Reference proteome</keyword>
<name>A0A401U2Z0_CHIPU</name>
<accession>A0A401U2Z0</accession>
<protein>
    <submittedName>
        <fullName evidence="2">Uncharacterized protein</fullName>
    </submittedName>
</protein>
<sequence>ECAGDRGRHRRRQGARRLCARRTDHARLQRTRPVGPRLRGAHRDAVRPVGARRSLAQLLDRAIAQFRTRPRARARRSSAGRQACRRRVHRSGAVRARRCAEGRYAGVERGRRDPERPADDRCGDRRIADTAFQGRVARVTGARGGASRSARAVLAWRRTVGSRS</sequence>
<evidence type="ECO:0000313" key="2">
    <source>
        <dbReference type="EMBL" id="GCC49263.1"/>
    </source>
</evidence>
<gene>
    <name evidence="2" type="ORF">chiPu_0033550</name>
</gene>
<evidence type="ECO:0000313" key="3">
    <source>
        <dbReference type="Proteomes" id="UP000287033"/>
    </source>
</evidence>
<organism evidence="2 3">
    <name type="scientific">Chiloscyllium punctatum</name>
    <name type="common">Brownbanded bambooshark</name>
    <name type="synonym">Hemiscyllium punctatum</name>
    <dbReference type="NCBI Taxonomy" id="137246"/>
    <lineage>
        <taxon>Eukaryota</taxon>
        <taxon>Metazoa</taxon>
        <taxon>Chordata</taxon>
        <taxon>Craniata</taxon>
        <taxon>Vertebrata</taxon>
        <taxon>Chondrichthyes</taxon>
        <taxon>Elasmobranchii</taxon>
        <taxon>Galeomorphii</taxon>
        <taxon>Galeoidea</taxon>
        <taxon>Orectolobiformes</taxon>
        <taxon>Hemiscylliidae</taxon>
        <taxon>Chiloscyllium</taxon>
    </lineage>
</organism>
<feature type="non-terminal residue" evidence="2">
    <location>
        <position position="1"/>
    </location>
</feature>
<comment type="caution">
    <text evidence="2">The sequence shown here is derived from an EMBL/GenBank/DDBJ whole genome shotgun (WGS) entry which is preliminary data.</text>
</comment>
<reference evidence="2 3" key="1">
    <citation type="journal article" date="2018" name="Nat. Ecol. Evol.">
        <title>Shark genomes provide insights into elasmobranch evolution and the origin of vertebrates.</title>
        <authorList>
            <person name="Hara Y"/>
            <person name="Yamaguchi K"/>
            <person name="Onimaru K"/>
            <person name="Kadota M"/>
            <person name="Koyanagi M"/>
            <person name="Keeley SD"/>
            <person name="Tatsumi K"/>
            <person name="Tanaka K"/>
            <person name="Motone F"/>
            <person name="Kageyama Y"/>
            <person name="Nozu R"/>
            <person name="Adachi N"/>
            <person name="Nishimura O"/>
            <person name="Nakagawa R"/>
            <person name="Tanegashima C"/>
            <person name="Kiyatake I"/>
            <person name="Matsumoto R"/>
            <person name="Murakumo K"/>
            <person name="Nishida K"/>
            <person name="Terakita A"/>
            <person name="Kuratani S"/>
            <person name="Sato K"/>
            <person name="Hyodo S Kuraku.S."/>
        </authorList>
    </citation>
    <scope>NUCLEOTIDE SEQUENCE [LARGE SCALE GENOMIC DNA]</scope>
</reference>
<feature type="region of interest" description="Disordered" evidence="1">
    <location>
        <begin position="69"/>
        <end position="92"/>
    </location>
</feature>
<dbReference type="AlphaFoldDB" id="A0A401U2Z0"/>